<keyword evidence="2" id="KW-0732">Signal</keyword>
<gene>
    <name evidence="3" type="ORF">HTAM1171_LOCUS4441</name>
</gene>
<name>A0A7S2MI87_9STRA</name>
<evidence type="ECO:0000256" key="1">
    <source>
        <dbReference type="SAM" id="MobiDB-lite"/>
    </source>
</evidence>
<feature type="compositionally biased region" description="Polar residues" evidence="1">
    <location>
        <begin position="22"/>
        <end position="47"/>
    </location>
</feature>
<feature type="region of interest" description="Disordered" evidence="1">
    <location>
        <begin position="22"/>
        <end position="85"/>
    </location>
</feature>
<dbReference type="AlphaFoldDB" id="A0A7S2MI87"/>
<evidence type="ECO:0000256" key="2">
    <source>
        <dbReference type="SAM" id="SignalP"/>
    </source>
</evidence>
<feature type="compositionally biased region" description="Basic and acidic residues" evidence="1">
    <location>
        <begin position="75"/>
        <end position="85"/>
    </location>
</feature>
<evidence type="ECO:0000313" key="3">
    <source>
        <dbReference type="EMBL" id="CAD9485022.1"/>
    </source>
</evidence>
<protein>
    <recommendedName>
        <fullName evidence="4">Transcriptional regulator</fullName>
    </recommendedName>
</protein>
<dbReference type="EMBL" id="HBGV01007282">
    <property type="protein sequence ID" value="CAD9485022.1"/>
    <property type="molecule type" value="Transcribed_RNA"/>
</dbReference>
<dbReference type="InterPro" id="IPR003774">
    <property type="entry name" value="AlgH-like"/>
</dbReference>
<accession>A0A7S2MI87</accession>
<dbReference type="Gene3D" id="3.40.1740.10">
    <property type="entry name" value="VC0467-like"/>
    <property type="match status" value="1"/>
</dbReference>
<feature type="signal peptide" evidence="2">
    <location>
        <begin position="1"/>
        <end position="21"/>
    </location>
</feature>
<proteinExistence type="predicted"/>
<dbReference type="SUPFAM" id="SSF143456">
    <property type="entry name" value="VC0467-like"/>
    <property type="match status" value="1"/>
</dbReference>
<organism evidence="3">
    <name type="scientific">Helicotheca tamesis</name>
    <dbReference type="NCBI Taxonomy" id="374047"/>
    <lineage>
        <taxon>Eukaryota</taxon>
        <taxon>Sar</taxon>
        <taxon>Stramenopiles</taxon>
        <taxon>Ochrophyta</taxon>
        <taxon>Bacillariophyta</taxon>
        <taxon>Mediophyceae</taxon>
        <taxon>Lithodesmiophycidae</taxon>
        <taxon>Lithodesmiales</taxon>
        <taxon>Lithodesmiaceae</taxon>
        <taxon>Helicotheca</taxon>
    </lineage>
</organism>
<sequence length="420" mass="46777">MKSSHHSASLILLFLTSNVDAFTPPSSGTSQSRTLQHSSELRMSNQPPGDGNFDDQGEEENPHNFQWEGDDEEKEEPRPINTERARIEKKLDTMLGEDWRVFRAKLVAKESVEAEEKAQSQANDHSEPFHDEQLERQAHIGNIFAGAISSIFSNKGGAKDPSNKDEENIFNGDHVGGADIFNAISDDCADPFVTHDEVPIMLRPTNELINKDHWAHPIGHIEPGCVLVANEKLGGVFHQTVVLIIEHHEKKGTTGIVINRPLRGNLFKVAQETTSNVDVSLRLAFTSSPVSYGGPVMPEEYSILHTHGYIKDSVRVAPGIYVGGSRELVDEVRRNELDPSDALFVKGHAAWVAGQLQREISKGVWYTASCSEDFILRYVKPHDNSIRGEDLWTELLTTMGGRFEEIAWKHSGKGDTRMMP</sequence>
<dbReference type="PANTHER" id="PTHR31984:SF17">
    <property type="entry name" value="TRANSCRIPTIONAL REGULATOR"/>
    <property type="match status" value="1"/>
</dbReference>
<dbReference type="PANTHER" id="PTHR31984">
    <property type="entry name" value="TRANSPORTER, PUTATIVE (DUF179)-RELATED"/>
    <property type="match status" value="1"/>
</dbReference>
<evidence type="ECO:0008006" key="4">
    <source>
        <dbReference type="Google" id="ProtNLM"/>
    </source>
</evidence>
<dbReference type="Pfam" id="PF02622">
    <property type="entry name" value="DUF179"/>
    <property type="match status" value="1"/>
</dbReference>
<feature type="chain" id="PRO_5031041548" description="Transcriptional regulator" evidence="2">
    <location>
        <begin position="22"/>
        <end position="420"/>
    </location>
</feature>
<reference evidence="3" key="1">
    <citation type="submission" date="2021-01" db="EMBL/GenBank/DDBJ databases">
        <authorList>
            <person name="Corre E."/>
            <person name="Pelletier E."/>
            <person name="Niang G."/>
            <person name="Scheremetjew M."/>
            <person name="Finn R."/>
            <person name="Kale V."/>
            <person name="Holt S."/>
            <person name="Cochrane G."/>
            <person name="Meng A."/>
            <person name="Brown T."/>
            <person name="Cohen L."/>
        </authorList>
    </citation>
    <scope>NUCLEOTIDE SEQUENCE</scope>
    <source>
        <strain evidence="3">CCMP826</strain>
    </source>
</reference>